<dbReference type="PANTHER" id="PTHR33406">
    <property type="entry name" value="MEMBRANE PROTEIN MJ1562-RELATED"/>
    <property type="match status" value="1"/>
</dbReference>
<dbReference type="PATRIC" id="fig|1461583.4.peg.2440"/>
<evidence type="ECO:0000256" key="3">
    <source>
        <dbReference type="ARBA" id="ARBA00022475"/>
    </source>
</evidence>
<dbReference type="GO" id="GO:0005886">
    <property type="term" value="C:plasma membrane"/>
    <property type="evidence" value="ECO:0007669"/>
    <property type="project" value="UniProtKB-SubCell"/>
</dbReference>
<feature type="transmembrane region" description="Helical" evidence="7">
    <location>
        <begin position="597"/>
        <end position="618"/>
    </location>
</feature>
<sequence length="704" mass="77005">MKTLREKKRWLGIVAVWLVAMVVLTMVAPTAKEVTTPAKNSGLPDNALSIEAKQMIKEYFPSSDGAPLFVVMHDEAGFDTAKYEKTIATVEKLVDETTLDATVIPLSKMPEQAWKGFTSENGKTFFIPVTFTGDLEGKVVKAELDKMKAEADATLGTTDVYFTGPVGIVADAYEMFTKADVVLMISTVVVILVLLIVIYRSPLLAFIPLVGAGIVYMVVDRVIGLVGGAGIIAIDGQALSIMLILLFAVVTDYSLLIFSRFREELEKDLSSTEAMKNAIKHVREPIIFSGSTVMLGMLTLFFAVFEIYRVFAPVFAIAVAFIFLAGLTLIPALFALAGAKAFWPFNPRVAKNKPKKEGIWHRIARFVTNKPVLSMVPVIVLLVVCTLNINSMKYTFNLLDSFPDEMSSIQGYHQLEDSFSKGDIAPTTMIVKAKETLTEDKLQNVITVMEQQEGIHTVTMQGGGNAISKEDDHVAKLNVILVENPYSEVAFDQIEAIQENSASLMKEAALTDATLYIAGETAEQADIRATSKSDMLRVGIIMSILIAVMLGFQTRSLIAPIYMMATIILSFGAALGITVFVFQDILGYAGVSYRTPIYAFVFLVALGVDYSIMLMARIREEQKHLPLKEAVLEGVGKTGGVISSAGLILAATFAVLMTQPVLDLRVFGFSVFIGVLIDTFLVRTIVIPAIIVLLGKWSFWPKKQ</sequence>
<feature type="transmembrane region" description="Helical" evidence="7">
    <location>
        <begin position="639"/>
        <end position="657"/>
    </location>
</feature>
<dbReference type="HOGENOM" id="CLU_005108_4_0_9"/>
<dbReference type="PROSITE" id="PS50156">
    <property type="entry name" value="SSD"/>
    <property type="match status" value="1"/>
</dbReference>
<organism evidence="9">
    <name type="scientific">Metalysinibacillus saudimassiliensis</name>
    <dbReference type="NCBI Taxonomy" id="1461583"/>
    <lineage>
        <taxon>Bacteria</taxon>
        <taxon>Bacillati</taxon>
        <taxon>Bacillota</taxon>
        <taxon>Bacilli</taxon>
        <taxon>Bacillales</taxon>
        <taxon>Caryophanaceae</taxon>
        <taxon>Metalysinibacillus</taxon>
    </lineage>
</organism>
<dbReference type="InterPro" id="IPR050545">
    <property type="entry name" value="Mycobact_MmpL"/>
</dbReference>
<keyword evidence="5 7" id="KW-1133">Transmembrane helix</keyword>
<evidence type="ECO:0000259" key="8">
    <source>
        <dbReference type="PROSITE" id="PS50156"/>
    </source>
</evidence>
<dbReference type="EMBL" id="LN483078">
    <property type="protein sequence ID" value="CEA05564.1"/>
    <property type="molecule type" value="Genomic_DNA"/>
</dbReference>
<keyword evidence="6 7" id="KW-0472">Membrane</keyword>
<dbReference type="Gene3D" id="1.20.1640.10">
    <property type="entry name" value="Multidrug efflux transporter AcrB transmembrane domain"/>
    <property type="match status" value="2"/>
</dbReference>
<feature type="transmembrane region" description="Helical" evidence="7">
    <location>
        <begin position="286"/>
        <end position="308"/>
    </location>
</feature>
<comment type="subcellular location">
    <subcellularLocation>
        <location evidence="1">Cell membrane</location>
        <topology evidence="1">Multi-pass membrane protein</topology>
    </subcellularLocation>
</comment>
<gene>
    <name evidence="9" type="primary">ydgH_2</name>
    <name evidence="9" type="ORF">BN1050_02524</name>
</gene>
<dbReference type="PANTHER" id="PTHR33406:SF6">
    <property type="entry name" value="MEMBRANE PROTEIN YDGH-RELATED"/>
    <property type="match status" value="1"/>
</dbReference>
<feature type="transmembrane region" description="Helical" evidence="7">
    <location>
        <begin position="181"/>
        <end position="199"/>
    </location>
</feature>
<evidence type="ECO:0000313" key="9">
    <source>
        <dbReference type="EMBL" id="CEA05564.1"/>
    </source>
</evidence>
<feature type="transmembrane region" description="Helical" evidence="7">
    <location>
        <begin position="206"/>
        <end position="232"/>
    </location>
</feature>
<keyword evidence="3" id="KW-1003">Cell membrane</keyword>
<feature type="transmembrane region" description="Helical" evidence="7">
    <location>
        <begin position="669"/>
        <end position="694"/>
    </location>
</feature>
<dbReference type="AlphaFoldDB" id="A0A078MGX4"/>
<feature type="transmembrane region" description="Helical" evidence="7">
    <location>
        <begin position="314"/>
        <end position="343"/>
    </location>
</feature>
<dbReference type="SUPFAM" id="SSF82866">
    <property type="entry name" value="Multidrug efflux transporter AcrB transmembrane domain"/>
    <property type="match status" value="2"/>
</dbReference>
<proteinExistence type="inferred from homology"/>
<evidence type="ECO:0000256" key="4">
    <source>
        <dbReference type="ARBA" id="ARBA00022692"/>
    </source>
</evidence>
<dbReference type="InterPro" id="IPR000731">
    <property type="entry name" value="SSD"/>
</dbReference>
<feature type="transmembrane region" description="Helical" evidence="7">
    <location>
        <begin position="535"/>
        <end position="552"/>
    </location>
</feature>
<feature type="domain" description="SSD" evidence="8">
    <location>
        <begin position="564"/>
        <end position="692"/>
    </location>
</feature>
<feature type="transmembrane region" description="Helical" evidence="7">
    <location>
        <begin position="372"/>
        <end position="389"/>
    </location>
</feature>
<dbReference type="InterPro" id="IPR004869">
    <property type="entry name" value="MMPL_dom"/>
</dbReference>
<feature type="transmembrane region" description="Helical" evidence="7">
    <location>
        <begin position="12"/>
        <end position="31"/>
    </location>
</feature>
<keyword evidence="4 7" id="KW-0812">Transmembrane</keyword>
<feature type="transmembrane region" description="Helical" evidence="7">
    <location>
        <begin position="559"/>
        <end position="582"/>
    </location>
</feature>
<evidence type="ECO:0000256" key="7">
    <source>
        <dbReference type="SAM" id="Phobius"/>
    </source>
</evidence>
<feature type="transmembrane region" description="Helical" evidence="7">
    <location>
        <begin position="238"/>
        <end position="258"/>
    </location>
</feature>
<accession>A0A078MGX4</accession>
<name>A0A078MGX4_9BACL</name>
<comment type="similarity">
    <text evidence="2">Belongs to the resistance-nodulation-cell division (RND) (TC 2.A.6) family. MmpL subfamily.</text>
</comment>
<evidence type="ECO:0000256" key="2">
    <source>
        <dbReference type="ARBA" id="ARBA00010157"/>
    </source>
</evidence>
<evidence type="ECO:0000256" key="5">
    <source>
        <dbReference type="ARBA" id="ARBA00022989"/>
    </source>
</evidence>
<protein>
    <submittedName>
        <fullName evidence="9">Putative membrane protein YdgH</fullName>
    </submittedName>
</protein>
<evidence type="ECO:0000256" key="6">
    <source>
        <dbReference type="ARBA" id="ARBA00023136"/>
    </source>
</evidence>
<reference evidence="9" key="1">
    <citation type="submission" date="2014-07" db="EMBL/GenBank/DDBJ databases">
        <authorList>
            <person name="Urmite Genomes Urmite Genomes"/>
        </authorList>
    </citation>
    <scope>NUCLEOTIDE SEQUENCE</scope>
    <source>
        <strain evidence="9">13S34_air</strain>
    </source>
</reference>
<evidence type="ECO:0000256" key="1">
    <source>
        <dbReference type="ARBA" id="ARBA00004651"/>
    </source>
</evidence>
<dbReference type="Pfam" id="PF03176">
    <property type="entry name" value="MMPL"/>
    <property type="match status" value="2"/>
</dbReference>